<dbReference type="AlphaFoldDB" id="A0A1Y6FAE1"/>
<dbReference type="Proteomes" id="UP000194420">
    <property type="component" value="Unassembled WGS sequence"/>
</dbReference>
<organism evidence="1 2">
    <name type="scientific">Altererythrobacter xiamenensis</name>
    <dbReference type="NCBI Taxonomy" id="1316679"/>
    <lineage>
        <taxon>Bacteria</taxon>
        <taxon>Pseudomonadati</taxon>
        <taxon>Pseudomonadota</taxon>
        <taxon>Alphaproteobacteria</taxon>
        <taxon>Sphingomonadales</taxon>
        <taxon>Erythrobacteraceae</taxon>
        <taxon>Altererythrobacter</taxon>
    </lineage>
</organism>
<reference evidence="2" key="1">
    <citation type="submission" date="2017-04" db="EMBL/GenBank/DDBJ databases">
        <authorList>
            <person name="Varghese N."/>
            <person name="Submissions S."/>
        </authorList>
    </citation>
    <scope>NUCLEOTIDE SEQUENCE [LARGE SCALE GENOMIC DNA]</scope>
</reference>
<name>A0A1Y6FAE1_9SPHN</name>
<proteinExistence type="predicted"/>
<keyword evidence="2" id="KW-1185">Reference proteome</keyword>
<dbReference type="EMBL" id="FXWG01000002">
    <property type="protein sequence ID" value="SMQ69363.1"/>
    <property type="molecule type" value="Genomic_DNA"/>
</dbReference>
<protein>
    <submittedName>
        <fullName evidence="1">Uncharacterized protein</fullName>
    </submittedName>
</protein>
<sequence>MARCRRKVSNHAIDTGQVEAHKRAAAKALAELPAHLEIAEQELAEIEAYIVPHGSDADRAAIADFHAQIAKTRKRFDLGGDAAGQA</sequence>
<evidence type="ECO:0000313" key="2">
    <source>
        <dbReference type="Proteomes" id="UP000194420"/>
    </source>
</evidence>
<accession>A0A1Y6FAE1</accession>
<gene>
    <name evidence="1" type="ORF">SAMN06297468_1562</name>
</gene>
<dbReference type="RefSeq" id="WP_086437460.1">
    <property type="nucleotide sequence ID" value="NZ_FXWG01000002.1"/>
</dbReference>
<evidence type="ECO:0000313" key="1">
    <source>
        <dbReference type="EMBL" id="SMQ69363.1"/>
    </source>
</evidence>